<evidence type="ECO:0000313" key="1">
    <source>
        <dbReference type="EMBL" id="QDV87164.1"/>
    </source>
</evidence>
<organism evidence="1 2">
    <name type="scientific">Stieleria magnilauensis</name>
    <dbReference type="NCBI Taxonomy" id="2527963"/>
    <lineage>
        <taxon>Bacteria</taxon>
        <taxon>Pseudomonadati</taxon>
        <taxon>Planctomycetota</taxon>
        <taxon>Planctomycetia</taxon>
        <taxon>Pirellulales</taxon>
        <taxon>Pirellulaceae</taxon>
        <taxon>Stieleria</taxon>
    </lineage>
</organism>
<sequence length="138" mass="15146">MTGRRLKNCPPPKPKGLPETLTEAESIEPGFLGTMDARTRLVRALKANYEAIVSDMGGPEEVSYVRNSLAERFTFLECLLESIEQDLASGKIDRTKGLARWTQAVNSLIGLSRVIGLNRRSSNAPWLDALGDDERGDG</sequence>
<name>A0ABX5XYQ5_9BACT</name>
<evidence type="ECO:0000313" key="2">
    <source>
        <dbReference type="Proteomes" id="UP000318081"/>
    </source>
</evidence>
<gene>
    <name evidence="1" type="ORF">TBK1r_61930</name>
</gene>
<dbReference type="EMBL" id="CP036432">
    <property type="protein sequence ID" value="QDV87164.1"/>
    <property type="molecule type" value="Genomic_DNA"/>
</dbReference>
<proteinExistence type="predicted"/>
<keyword evidence="2" id="KW-1185">Reference proteome</keyword>
<protein>
    <submittedName>
        <fullName evidence="1">Uncharacterized protein</fullName>
    </submittedName>
</protein>
<dbReference type="Proteomes" id="UP000318081">
    <property type="component" value="Chromosome"/>
</dbReference>
<reference evidence="1 2" key="1">
    <citation type="submission" date="2019-02" db="EMBL/GenBank/DDBJ databases">
        <title>Deep-cultivation of Planctomycetes and their phenomic and genomic characterization uncovers novel biology.</title>
        <authorList>
            <person name="Wiegand S."/>
            <person name="Jogler M."/>
            <person name="Boedeker C."/>
            <person name="Pinto D."/>
            <person name="Vollmers J."/>
            <person name="Rivas-Marin E."/>
            <person name="Kohn T."/>
            <person name="Peeters S.H."/>
            <person name="Heuer A."/>
            <person name="Rast P."/>
            <person name="Oberbeckmann S."/>
            <person name="Bunk B."/>
            <person name="Jeske O."/>
            <person name="Meyerdierks A."/>
            <person name="Storesund J.E."/>
            <person name="Kallscheuer N."/>
            <person name="Luecker S."/>
            <person name="Lage O.M."/>
            <person name="Pohl T."/>
            <person name="Merkel B.J."/>
            <person name="Hornburger P."/>
            <person name="Mueller R.-W."/>
            <person name="Bruemmer F."/>
            <person name="Labrenz M."/>
            <person name="Spormann A.M."/>
            <person name="Op den Camp H."/>
            <person name="Overmann J."/>
            <person name="Amann R."/>
            <person name="Jetten M.S.M."/>
            <person name="Mascher T."/>
            <person name="Medema M.H."/>
            <person name="Devos D.P."/>
            <person name="Kaster A.-K."/>
            <person name="Ovreas L."/>
            <person name="Rohde M."/>
            <person name="Galperin M.Y."/>
            <person name="Jogler C."/>
        </authorList>
    </citation>
    <scope>NUCLEOTIDE SEQUENCE [LARGE SCALE GENOMIC DNA]</scope>
    <source>
        <strain evidence="1 2">TBK1r</strain>
    </source>
</reference>
<accession>A0ABX5XYQ5</accession>
<dbReference type="RefSeq" id="WP_145218691.1">
    <property type="nucleotide sequence ID" value="NZ_CP036432.1"/>
</dbReference>